<dbReference type="RefSeq" id="WP_115029925.1">
    <property type="nucleotide sequence ID" value="NZ_UFYA01000001.1"/>
</dbReference>
<name>A0AA46H023_9MICO</name>
<proteinExistence type="predicted"/>
<dbReference type="InterPro" id="IPR027417">
    <property type="entry name" value="P-loop_NTPase"/>
</dbReference>
<keyword evidence="1" id="KW-0813">Transport</keyword>
<dbReference type="InterPro" id="IPR051782">
    <property type="entry name" value="ABC_Transporter_VariousFunc"/>
</dbReference>
<comment type="caution">
    <text evidence="5">The sequence shown here is derived from an EMBL/GenBank/DDBJ whole genome shotgun (WGS) entry which is preliminary data.</text>
</comment>
<evidence type="ECO:0000313" key="5">
    <source>
        <dbReference type="EMBL" id="STD07141.1"/>
    </source>
</evidence>
<accession>A0AA46H023</accession>
<dbReference type="Proteomes" id="UP000254118">
    <property type="component" value="Unassembled WGS sequence"/>
</dbReference>
<keyword evidence="2" id="KW-0547">Nucleotide-binding</keyword>
<dbReference type="Gene3D" id="3.40.50.300">
    <property type="entry name" value="P-loop containing nucleotide triphosphate hydrolases"/>
    <property type="match status" value="1"/>
</dbReference>
<dbReference type="GO" id="GO:0005524">
    <property type="term" value="F:ATP binding"/>
    <property type="evidence" value="ECO:0007669"/>
    <property type="project" value="UniProtKB-KW"/>
</dbReference>
<keyword evidence="3 5" id="KW-0067">ATP-binding</keyword>
<sequence>MSQLSVENVTFAYNGGQTALTNVSLDVQPGEIAGLVGPNGSGKSTLIKLCFDLLELKHGTIRIAENEHSTHQAKRSTLYLPSDDYLPEFLTGVEYLTTLAALYGEPAPCREK</sequence>
<evidence type="ECO:0000259" key="4">
    <source>
        <dbReference type="Pfam" id="PF00005"/>
    </source>
</evidence>
<dbReference type="SUPFAM" id="SSF52540">
    <property type="entry name" value="P-loop containing nucleoside triphosphate hydrolases"/>
    <property type="match status" value="1"/>
</dbReference>
<gene>
    <name evidence="5" type="ORF">NCTC7915_00744</name>
</gene>
<evidence type="ECO:0000256" key="2">
    <source>
        <dbReference type="ARBA" id="ARBA00022741"/>
    </source>
</evidence>
<evidence type="ECO:0000313" key="6">
    <source>
        <dbReference type="Proteomes" id="UP000254118"/>
    </source>
</evidence>
<feature type="domain" description="ABC transporter" evidence="4">
    <location>
        <begin position="20"/>
        <end position="90"/>
    </location>
</feature>
<dbReference type="PANTHER" id="PTHR42939">
    <property type="entry name" value="ABC TRANSPORTER ATP-BINDING PROTEIN ALBC-RELATED"/>
    <property type="match status" value="1"/>
</dbReference>
<dbReference type="GO" id="GO:0016887">
    <property type="term" value="F:ATP hydrolysis activity"/>
    <property type="evidence" value="ECO:0007669"/>
    <property type="project" value="InterPro"/>
</dbReference>
<dbReference type="PANTHER" id="PTHR42939:SF1">
    <property type="entry name" value="ABC TRANSPORTER ATP-BINDING PROTEIN ALBC-RELATED"/>
    <property type="match status" value="1"/>
</dbReference>
<evidence type="ECO:0000256" key="3">
    <source>
        <dbReference type="ARBA" id="ARBA00022840"/>
    </source>
</evidence>
<dbReference type="InterPro" id="IPR003439">
    <property type="entry name" value="ABC_transporter-like_ATP-bd"/>
</dbReference>
<dbReference type="AlphaFoldDB" id="A0AA46H023"/>
<reference evidence="5 6" key="1">
    <citation type="submission" date="2018-06" db="EMBL/GenBank/DDBJ databases">
        <authorList>
            <consortium name="Pathogen Informatics"/>
            <person name="Doyle S."/>
        </authorList>
    </citation>
    <scope>NUCLEOTIDE SEQUENCE [LARGE SCALE GENOMIC DNA]</scope>
    <source>
        <strain evidence="5 6">NCTC7915</strain>
    </source>
</reference>
<organism evidence="5 6">
    <name type="scientific">Dermatophilus congolensis</name>
    <dbReference type="NCBI Taxonomy" id="1863"/>
    <lineage>
        <taxon>Bacteria</taxon>
        <taxon>Bacillati</taxon>
        <taxon>Actinomycetota</taxon>
        <taxon>Actinomycetes</taxon>
        <taxon>Micrococcales</taxon>
        <taxon>Dermatophilaceae</taxon>
        <taxon>Dermatophilus</taxon>
    </lineage>
</organism>
<dbReference type="EMBL" id="UFYA01000001">
    <property type="protein sequence ID" value="STD07141.1"/>
    <property type="molecule type" value="Genomic_DNA"/>
</dbReference>
<protein>
    <submittedName>
        <fullName evidence="5">Probable ABC transporter ATP-binding protein HI_0664</fullName>
    </submittedName>
</protein>
<evidence type="ECO:0000256" key="1">
    <source>
        <dbReference type="ARBA" id="ARBA00022448"/>
    </source>
</evidence>
<dbReference type="Pfam" id="PF00005">
    <property type="entry name" value="ABC_tran"/>
    <property type="match status" value="1"/>
</dbReference>